<evidence type="ECO:0000313" key="1">
    <source>
        <dbReference type="EnsemblPlants" id="PGSC0003DMT400019574"/>
    </source>
</evidence>
<dbReference type="EnsemblPlants" id="PGSC0003DMT400019574">
    <property type="protein sequence ID" value="PGSC0003DMT400019574"/>
    <property type="gene ID" value="PGSC0003DMG400007568"/>
</dbReference>
<reference evidence="1" key="2">
    <citation type="submission" date="2015-06" db="UniProtKB">
        <authorList>
            <consortium name="EnsemblPlants"/>
        </authorList>
    </citation>
    <scope>IDENTIFICATION</scope>
    <source>
        <strain evidence="1">DM1-3 516 R44</strain>
    </source>
</reference>
<dbReference type="AlphaFoldDB" id="M1AC95"/>
<name>M1AC95_SOLTU</name>
<dbReference type="Proteomes" id="UP000011115">
    <property type="component" value="Unassembled WGS sequence"/>
</dbReference>
<evidence type="ECO:0000313" key="2">
    <source>
        <dbReference type="Proteomes" id="UP000011115"/>
    </source>
</evidence>
<dbReference type="Gramene" id="PGSC0003DMT400019574">
    <property type="protein sequence ID" value="PGSC0003DMT400019574"/>
    <property type="gene ID" value="PGSC0003DMG400007568"/>
</dbReference>
<dbReference type="HOGENOM" id="CLU_2363743_0_0_1"/>
<accession>M1AC95</accession>
<keyword evidence="2" id="KW-1185">Reference proteome</keyword>
<sequence>MSCILSYNGMSGISLLHEPVDSLTTMVSATEIGQSDPGWNNIIDMNPNISPNSFEYNGRHQLPNMHHQRGGIHVSKVRQTGINHQIIMSKILVLLD</sequence>
<organism evidence="1 2">
    <name type="scientific">Solanum tuberosum</name>
    <name type="common">Potato</name>
    <dbReference type="NCBI Taxonomy" id="4113"/>
    <lineage>
        <taxon>Eukaryota</taxon>
        <taxon>Viridiplantae</taxon>
        <taxon>Streptophyta</taxon>
        <taxon>Embryophyta</taxon>
        <taxon>Tracheophyta</taxon>
        <taxon>Spermatophyta</taxon>
        <taxon>Magnoliopsida</taxon>
        <taxon>eudicotyledons</taxon>
        <taxon>Gunneridae</taxon>
        <taxon>Pentapetalae</taxon>
        <taxon>asterids</taxon>
        <taxon>lamiids</taxon>
        <taxon>Solanales</taxon>
        <taxon>Solanaceae</taxon>
        <taxon>Solanoideae</taxon>
        <taxon>Solaneae</taxon>
        <taxon>Solanum</taxon>
    </lineage>
</organism>
<reference evidence="2" key="1">
    <citation type="journal article" date="2011" name="Nature">
        <title>Genome sequence and analysis of the tuber crop potato.</title>
        <authorList>
            <consortium name="The Potato Genome Sequencing Consortium"/>
        </authorList>
    </citation>
    <scope>NUCLEOTIDE SEQUENCE [LARGE SCALE GENOMIC DNA]</scope>
    <source>
        <strain evidence="2">cv. DM1-3 516 R44</strain>
    </source>
</reference>
<protein>
    <submittedName>
        <fullName evidence="1">ATP-dependent RNA helicase</fullName>
    </submittedName>
</protein>
<proteinExistence type="predicted"/>